<dbReference type="Pfam" id="PF02042">
    <property type="entry name" value="RWP-RK"/>
    <property type="match status" value="1"/>
</dbReference>
<keyword evidence="10" id="KW-1185">Reference proteome</keyword>
<feature type="domain" description="RWP-RK" evidence="8">
    <location>
        <begin position="129"/>
        <end position="214"/>
    </location>
</feature>
<evidence type="ECO:0000256" key="3">
    <source>
        <dbReference type="ARBA" id="ARBA00023054"/>
    </source>
</evidence>
<dbReference type="InterPro" id="IPR044607">
    <property type="entry name" value="RKD-like"/>
</dbReference>
<keyword evidence="4" id="KW-0238">DNA-binding</keyword>
<feature type="coiled-coil region" evidence="7">
    <location>
        <begin position="206"/>
        <end position="233"/>
    </location>
</feature>
<dbReference type="InterPro" id="IPR003035">
    <property type="entry name" value="RWP-RK_dom"/>
</dbReference>
<reference evidence="9 10" key="1">
    <citation type="submission" date="2018-09" db="EMBL/GenBank/DDBJ databases">
        <title>A high-quality reference genome of wild soybean provides a powerful tool to mine soybean genomes.</title>
        <authorList>
            <person name="Xie M."/>
            <person name="Chung C.Y.L."/>
            <person name="Li M.-W."/>
            <person name="Wong F.-L."/>
            <person name="Chan T.-F."/>
            <person name="Lam H.-M."/>
        </authorList>
    </citation>
    <scope>NUCLEOTIDE SEQUENCE [LARGE SCALE GENOMIC DNA]</scope>
    <source>
        <strain evidence="10">cv. W05</strain>
        <tissue evidence="9">Hypocotyl of etiolated seedlings</tissue>
    </source>
</reference>
<evidence type="ECO:0000256" key="6">
    <source>
        <dbReference type="ARBA" id="ARBA00023242"/>
    </source>
</evidence>
<evidence type="ECO:0000259" key="8">
    <source>
        <dbReference type="PROSITE" id="PS51519"/>
    </source>
</evidence>
<proteinExistence type="predicted"/>
<evidence type="ECO:0000256" key="5">
    <source>
        <dbReference type="ARBA" id="ARBA00023163"/>
    </source>
</evidence>
<sequence>MIMESQPLMGWSSFYEIDEEPFPFTCQFSYSGNSEVYPSLDWPYDFPIQDYYIDAVPLMDYYPSDPLYETLTTEPTQSVQDYDFYDIKKGLPFWKEVDAVFDSQKVFLFGNNEESGTKKEMMEDGKVNDNRGIEERISGSSSSCRMLSRKTISQYFYMPITQAARELNVGITLLKKRCREVGIRRWPHRKLMSLQTLINNVQELGKEEGRESEEKLRSAIEILEREKKVLEEMPDTELEDTTKRLRQACFKANYKKRKLTVTGRGREPHSSSFSGFVARSIVNATGEYSNESEEERDIKYLLSQFLE</sequence>
<comment type="caution">
    <text evidence="9">The sequence shown here is derived from an EMBL/GenBank/DDBJ whole genome shotgun (WGS) entry which is preliminary data.</text>
</comment>
<keyword evidence="5" id="KW-0804">Transcription</keyword>
<evidence type="ECO:0000256" key="4">
    <source>
        <dbReference type="ARBA" id="ARBA00023125"/>
    </source>
</evidence>
<accession>A0A445KIH0</accession>
<dbReference type="GO" id="GO:0003677">
    <property type="term" value="F:DNA binding"/>
    <property type="evidence" value="ECO:0007669"/>
    <property type="project" value="UniProtKB-KW"/>
</dbReference>
<keyword evidence="3 7" id="KW-0175">Coiled coil</keyword>
<dbReference type="EMBL" id="QZWG01000005">
    <property type="protein sequence ID" value="RZC10675.1"/>
    <property type="molecule type" value="Genomic_DNA"/>
</dbReference>
<dbReference type="Proteomes" id="UP000289340">
    <property type="component" value="Chromosome 5"/>
</dbReference>
<dbReference type="PANTHER" id="PTHR46373:SF20">
    <property type="entry name" value="PROTEIN RKD1"/>
    <property type="match status" value="1"/>
</dbReference>
<protein>
    <submittedName>
        <fullName evidence="9">Protein RKD1</fullName>
    </submittedName>
</protein>
<dbReference type="GO" id="GO:0003700">
    <property type="term" value="F:DNA-binding transcription factor activity"/>
    <property type="evidence" value="ECO:0007669"/>
    <property type="project" value="InterPro"/>
</dbReference>
<organism evidence="9 10">
    <name type="scientific">Glycine soja</name>
    <name type="common">Wild soybean</name>
    <dbReference type="NCBI Taxonomy" id="3848"/>
    <lineage>
        <taxon>Eukaryota</taxon>
        <taxon>Viridiplantae</taxon>
        <taxon>Streptophyta</taxon>
        <taxon>Embryophyta</taxon>
        <taxon>Tracheophyta</taxon>
        <taxon>Spermatophyta</taxon>
        <taxon>Magnoliopsida</taxon>
        <taxon>eudicotyledons</taxon>
        <taxon>Gunneridae</taxon>
        <taxon>Pentapetalae</taxon>
        <taxon>rosids</taxon>
        <taxon>fabids</taxon>
        <taxon>Fabales</taxon>
        <taxon>Fabaceae</taxon>
        <taxon>Papilionoideae</taxon>
        <taxon>50 kb inversion clade</taxon>
        <taxon>NPAAA clade</taxon>
        <taxon>indigoferoid/millettioid clade</taxon>
        <taxon>Phaseoleae</taxon>
        <taxon>Glycine</taxon>
        <taxon>Glycine subgen. Soja</taxon>
    </lineage>
</organism>
<dbReference type="PANTHER" id="PTHR46373">
    <property type="entry name" value="PROTEIN RKD4"/>
    <property type="match status" value="1"/>
</dbReference>
<evidence type="ECO:0000256" key="7">
    <source>
        <dbReference type="SAM" id="Coils"/>
    </source>
</evidence>
<evidence type="ECO:0000313" key="10">
    <source>
        <dbReference type="Proteomes" id="UP000289340"/>
    </source>
</evidence>
<keyword evidence="2" id="KW-0805">Transcription regulation</keyword>
<dbReference type="PROSITE" id="PS51519">
    <property type="entry name" value="RWP_RK"/>
    <property type="match status" value="1"/>
</dbReference>
<comment type="function">
    <text evidence="1">Putative transcription factor.</text>
</comment>
<evidence type="ECO:0000256" key="2">
    <source>
        <dbReference type="ARBA" id="ARBA00023015"/>
    </source>
</evidence>
<evidence type="ECO:0000256" key="1">
    <source>
        <dbReference type="ARBA" id="ARBA00004049"/>
    </source>
</evidence>
<gene>
    <name evidence="9" type="ORF">D0Y65_011096</name>
</gene>
<dbReference type="AlphaFoldDB" id="A0A445KIH0"/>
<keyword evidence="6" id="KW-0539">Nucleus</keyword>
<evidence type="ECO:0000313" key="9">
    <source>
        <dbReference type="EMBL" id="RZC10675.1"/>
    </source>
</evidence>
<name>A0A445KIH0_GLYSO</name>